<accession>A0A1I7W6U3</accession>
<name>A0A1I7W6U3_HETBA</name>
<dbReference type="WBParaSite" id="Hba_00341">
    <property type="protein sequence ID" value="Hba_00341"/>
    <property type="gene ID" value="Hba_00341"/>
</dbReference>
<evidence type="ECO:0000313" key="3">
    <source>
        <dbReference type="WBParaSite" id="Hba_00341"/>
    </source>
</evidence>
<organism evidence="2 3">
    <name type="scientific">Heterorhabditis bacteriophora</name>
    <name type="common">Entomopathogenic nematode worm</name>
    <dbReference type="NCBI Taxonomy" id="37862"/>
    <lineage>
        <taxon>Eukaryota</taxon>
        <taxon>Metazoa</taxon>
        <taxon>Ecdysozoa</taxon>
        <taxon>Nematoda</taxon>
        <taxon>Chromadorea</taxon>
        <taxon>Rhabditida</taxon>
        <taxon>Rhabditina</taxon>
        <taxon>Rhabditomorpha</taxon>
        <taxon>Strongyloidea</taxon>
        <taxon>Heterorhabditidae</taxon>
        <taxon>Heterorhabditis</taxon>
    </lineage>
</organism>
<evidence type="ECO:0000256" key="1">
    <source>
        <dbReference type="SAM" id="MobiDB-lite"/>
    </source>
</evidence>
<dbReference type="Proteomes" id="UP000095283">
    <property type="component" value="Unplaced"/>
</dbReference>
<sequence length="263" mass="29311">MPQVPRISLTLSAKLSFFKVIQIARSFTILPCSVFFLVTQEIHDSLPGALDDICNPLHRVSLSETLPKVGIQSSQSFTAPTTPASSVSWKGGRSTFYQRQIGCEFSPLNVFPHQRTYSGDSTQELQTSMSKTCIDFSVSIYITFDLEYLLYFFANYSSIKWISGNHSVSRSATPQTNRLNELIDSQRRRNHQQQGSDASTCSSSSQHSGSGLPPAPISFHLARVGLDDDLQTIDAGANYKCIKVRLFFKYGCVVNFNCLSIYF</sequence>
<reference evidence="3" key="1">
    <citation type="submission" date="2016-11" db="UniProtKB">
        <authorList>
            <consortium name="WormBaseParasite"/>
        </authorList>
    </citation>
    <scope>IDENTIFICATION</scope>
</reference>
<feature type="region of interest" description="Disordered" evidence="1">
    <location>
        <begin position="186"/>
        <end position="211"/>
    </location>
</feature>
<protein>
    <submittedName>
        <fullName evidence="3">Uncharacterized protein</fullName>
    </submittedName>
</protein>
<keyword evidence="2" id="KW-1185">Reference proteome</keyword>
<proteinExistence type="predicted"/>
<evidence type="ECO:0000313" key="2">
    <source>
        <dbReference type="Proteomes" id="UP000095283"/>
    </source>
</evidence>
<feature type="compositionally biased region" description="Low complexity" evidence="1">
    <location>
        <begin position="193"/>
        <end position="211"/>
    </location>
</feature>
<dbReference type="AlphaFoldDB" id="A0A1I7W6U3"/>